<gene>
    <name evidence="1" type="ORF">HPK16_11580</name>
</gene>
<comment type="caution">
    <text evidence="1">The sequence shown here is derived from an EMBL/GenBank/DDBJ whole genome shotgun (WGS) entry which is preliminary data.</text>
</comment>
<dbReference type="Proteomes" id="UP000548787">
    <property type="component" value="Unassembled WGS sequence"/>
</dbReference>
<reference evidence="1 2" key="2">
    <citation type="submission" date="2020-08" db="EMBL/GenBank/DDBJ databases">
        <title>Listeria ohnekaius sp. nov. and Listeria portnoyii sp. nov. isolated from non-agricultural and natural environments.</title>
        <authorList>
            <person name="Weller D."/>
            <person name="Belias A.M."/>
            <person name="Liao J."/>
            <person name="Guo S."/>
            <person name="Orsi R.H."/>
            <person name="Wiedmann M."/>
        </authorList>
    </citation>
    <scope>NUCLEOTIDE SEQUENCE [LARGE SCALE GENOMIC DNA]</scope>
    <source>
        <strain evidence="1 2">FSL W9-0585</strain>
    </source>
</reference>
<keyword evidence="2" id="KW-1185">Reference proteome</keyword>
<proteinExistence type="predicted"/>
<evidence type="ECO:0000313" key="1">
    <source>
        <dbReference type="EMBL" id="MBA3926985.1"/>
    </source>
</evidence>
<dbReference type="EMBL" id="JABJVM010000012">
    <property type="protein sequence ID" value="MBA3926985.1"/>
    <property type="molecule type" value="Genomic_DNA"/>
</dbReference>
<dbReference type="AlphaFoldDB" id="A0A7W1YGP0"/>
<dbReference type="RefSeq" id="WP_181677107.1">
    <property type="nucleotide sequence ID" value="NZ_JABJVM010000012.1"/>
</dbReference>
<name>A0A7W1YGP0_9LIST</name>
<reference evidence="1 2" key="1">
    <citation type="submission" date="2020-05" db="EMBL/GenBank/DDBJ databases">
        <authorList>
            <person name="Carlin C.R."/>
        </authorList>
    </citation>
    <scope>NUCLEOTIDE SEQUENCE [LARGE SCALE GENOMIC DNA]</scope>
    <source>
        <strain evidence="1 2">FSL W9-0585</strain>
    </source>
</reference>
<organism evidence="1 2">
    <name type="scientific">Listeria rustica</name>
    <dbReference type="NCBI Taxonomy" id="2713503"/>
    <lineage>
        <taxon>Bacteria</taxon>
        <taxon>Bacillati</taxon>
        <taxon>Bacillota</taxon>
        <taxon>Bacilli</taxon>
        <taxon>Bacillales</taxon>
        <taxon>Listeriaceae</taxon>
        <taxon>Listeria</taxon>
    </lineage>
</organism>
<accession>A0A7W1YGP0</accession>
<sequence length="238" mass="27052">MDQYVFSKDVNQAIVDGVLQGYKSYLDERRAKKTELNVSGAYAWVKGNHIDHYVAENVADAGFEWKLDKAGYAWEFLKFDGQLKEERFVLIIKSVKSLAKSLPIKKKSKENYLSELAAINGTFKMKDSVEQTEQLSLFFAAKADMETVQTLVSDYRLFYAVIYEVDEAKMISRIALTLPLQKGQIIEVEDLTPYIASSPIEISAEDLKVVRGETEAEEEIASEFDGYEYIIPAKEIKN</sequence>
<evidence type="ECO:0000313" key="2">
    <source>
        <dbReference type="Proteomes" id="UP000548787"/>
    </source>
</evidence>
<protein>
    <submittedName>
        <fullName evidence="1">Uncharacterized protein</fullName>
    </submittedName>
</protein>